<evidence type="ECO:0000259" key="13">
    <source>
        <dbReference type="Pfam" id="PF00694"/>
    </source>
</evidence>
<dbReference type="Pfam" id="PF00694">
    <property type="entry name" value="Aconitase_C"/>
    <property type="match status" value="1"/>
</dbReference>
<dbReference type="EC" id="4.2.1.33" evidence="7"/>
<comment type="similarity">
    <text evidence="4">Belongs to the LeuD family. LeuD type 1 subfamily.</text>
</comment>
<evidence type="ECO:0000256" key="11">
    <source>
        <dbReference type="ARBA" id="ARBA00023304"/>
    </source>
</evidence>
<evidence type="ECO:0000256" key="10">
    <source>
        <dbReference type="ARBA" id="ARBA00023239"/>
    </source>
</evidence>
<dbReference type="Gene3D" id="3.20.19.10">
    <property type="entry name" value="Aconitase, domain 4"/>
    <property type="match status" value="1"/>
</dbReference>
<evidence type="ECO:0000256" key="12">
    <source>
        <dbReference type="SAM" id="MobiDB-lite"/>
    </source>
</evidence>
<comment type="caution">
    <text evidence="14">The sequence shown here is derived from an EMBL/GenBank/DDBJ whole genome shotgun (WGS) entry which is preliminary data.</text>
</comment>
<comment type="pathway">
    <text evidence="3">Amino-acid biosynthesis; L-leucine biosynthesis; L-leucine from 3-methyl-2-oxobutanoate: step 2/4.</text>
</comment>
<feature type="domain" description="Aconitase A/isopropylmalate dehydratase small subunit swivel" evidence="13">
    <location>
        <begin position="14"/>
        <end position="123"/>
    </location>
</feature>
<evidence type="ECO:0000256" key="6">
    <source>
        <dbReference type="ARBA" id="ARBA00011271"/>
    </source>
</evidence>
<comment type="function">
    <text evidence="2">Catalyzes the isomerization between 2-isopropylmalate and 3-isopropylmalate, via the formation of 2-isopropylmaleate.</text>
</comment>
<feature type="region of interest" description="Disordered" evidence="12">
    <location>
        <begin position="1"/>
        <end position="27"/>
    </location>
</feature>
<evidence type="ECO:0000256" key="1">
    <source>
        <dbReference type="ARBA" id="ARBA00000491"/>
    </source>
</evidence>
<organism evidence="14 15">
    <name type="scientific">Halorubrum rutilum</name>
    <dbReference type="NCBI Taxonomy" id="1364933"/>
    <lineage>
        <taxon>Archaea</taxon>
        <taxon>Methanobacteriati</taxon>
        <taxon>Methanobacteriota</taxon>
        <taxon>Stenosarchaea group</taxon>
        <taxon>Halobacteria</taxon>
        <taxon>Halobacteriales</taxon>
        <taxon>Haloferacaceae</taxon>
        <taxon>Halorubrum</taxon>
    </lineage>
</organism>
<evidence type="ECO:0000313" key="15">
    <source>
        <dbReference type="Proteomes" id="UP001596545"/>
    </source>
</evidence>
<dbReference type="InterPro" id="IPR000573">
    <property type="entry name" value="AconitaseA/IPMdHydase_ssu_swvl"/>
</dbReference>
<dbReference type="GO" id="GO:0009098">
    <property type="term" value="P:L-leucine biosynthetic process"/>
    <property type="evidence" value="ECO:0007669"/>
    <property type="project" value="UniProtKB-KW"/>
</dbReference>
<reference evidence="14 15" key="1">
    <citation type="journal article" date="2019" name="Int. J. Syst. Evol. Microbiol.">
        <title>The Global Catalogue of Microorganisms (GCM) 10K type strain sequencing project: providing services to taxonomists for standard genome sequencing and annotation.</title>
        <authorList>
            <consortium name="The Broad Institute Genomics Platform"/>
            <consortium name="The Broad Institute Genome Sequencing Center for Infectious Disease"/>
            <person name="Wu L."/>
            <person name="Ma J."/>
        </authorList>
    </citation>
    <scope>NUCLEOTIDE SEQUENCE [LARGE SCALE GENOMIC DNA]</scope>
    <source>
        <strain evidence="14 15">CGMCC 1.12554</strain>
    </source>
</reference>
<evidence type="ECO:0000256" key="9">
    <source>
        <dbReference type="ARBA" id="ARBA00022605"/>
    </source>
</evidence>
<evidence type="ECO:0000256" key="4">
    <source>
        <dbReference type="ARBA" id="ARBA00009845"/>
    </source>
</evidence>
<protein>
    <recommendedName>
        <fullName evidence="7">3-isopropylmalate dehydratase</fullName>
        <ecNumber evidence="7">4.2.1.33</ecNumber>
    </recommendedName>
</protein>
<name>A0ABD6AJC5_9EURY</name>
<dbReference type="AlphaFoldDB" id="A0ABD6AJC5"/>
<dbReference type="GO" id="GO:0003861">
    <property type="term" value="F:3-isopropylmalate dehydratase activity"/>
    <property type="evidence" value="ECO:0007669"/>
    <property type="project" value="UniProtKB-EC"/>
</dbReference>
<dbReference type="NCBIfam" id="TIGR00171">
    <property type="entry name" value="leuD"/>
    <property type="match status" value="1"/>
</dbReference>
<evidence type="ECO:0000256" key="8">
    <source>
        <dbReference type="ARBA" id="ARBA00022430"/>
    </source>
</evidence>
<proteinExistence type="inferred from homology"/>
<dbReference type="SUPFAM" id="SSF52016">
    <property type="entry name" value="LeuD/IlvD-like"/>
    <property type="match status" value="1"/>
</dbReference>
<keyword evidence="10 14" id="KW-0456">Lyase</keyword>
<dbReference type="InterPro" id="IPR004431">
    <property type="entry name" value="3-IsopropMal_deHydase_ssu"/>
</dbReference>
<evidence type="ECO:0000256" key="5">
    <source>
        <dbReference type="ARBA" id="ARBA00009869"/>
    </source>
</evidence>
<dbReference type="PANTHER" id="PTHR43345">
    <property type="entry name" value="3-ISOPROPYLMALATE DEHYDRATASE SMALL SUBUNIT 2-RELATED-RELATED"/>
    <property type="match status" value="1"/>
</dbReference>
<comment type="subunit">
    <text evidence="6">Heterodimer of LeuC and LeuD.</text>
</comment>
<keyword evidence="11" id="KW-0100">Branched-chain amino acid biosynthesis</keyword>
<dbReference type="InterPro" id="IPR015928">
    <property type="entry name" value="Aconitase/3IPM_dehydase_swvl"/>
</dbReference>
<gene>
    <name evidence="14" type="primary">leuD</name>
    <name evidence="14" type="ORF">ACFQMF_05680</name>
</gene>
<comment type="similarity">
    <text evidence="5">Belongs to the LeuD family. LeuD type 2 subfamily.</text>
</comment>
<dbReference type="RefSeq" id="WP_256408527.1">
    <property type="nucleotide sequence ID" value="NZ_JANHDN010000003.1"/>
</dbReference>
<keyword evidence="9" id="KW-0028">Amino-acid biosynthesis</keyword>
<evidence type="ECO:0000256" key="2">
    <source>
        <dbReference type="ARBA" id="ARBA00002695"/>
    </source>
</evidence>
<dbReference type="NCBIfam" id="NF002458">
    <property type="entry name" value="PRK01641.1"/>
    <property type="match status" value="1"/>
</dbReference>
<evidence type="ECO:0000256" key="7">
    <source>
        <dbReference type="ARBA" id="ARBA00011998"/>
    </source>
</evidence>
<accession>A0ABD6AJC5</accession>
<dbReference type="CDD" id="cd01577">
    <property type="entry name" value="IPMI_Swivel"/>
    <property type="match status" value="1"/>
</dbReference>
<evidence type="ECO:0000256" key="3">
    <source>
        <dbReference type="ARBA" id="ARBA00004729"/>
    </source>
</evidence>
<dbReference type="PANTHER" id="PTHR43345:SF5">
    <property type="entry name" value="3-ISOPROPYLMALATE DEHYDRATASE SMALL SUBUNIT"/>
    <property type="match status" value="1"/>
</dbReference>
<evidence type="ECO:0000313" key="14">
    <source>
        <dbReference type="EMBL" id="MFC7324073.1"/>
    </source>
</evidence>
<keyword evidence="15" id="KW-1185">Reference proteome</keyword>
<comment type="catalytic activity">
    <reaction evidence="1">
        <text>(2R,3S)-3-isopropylmalate = (2S)-2-isopropylmalate</text>
        <dbReference type="Rhea" id="RHEA:32287"/>
        <dbReference type="ChEBI" id="CHEBI:1178"/>
        <dbReference type="ChEBI" id="CHEBI:35121"/>
        <dbReference type="EC" id="4.2.1.33"/>
    </reaction>
</comment>
<dbReference type="InterPro" id="IPR050075">
    <property type="entry name" value="LeuD"/>
</dbReference>
<keyword evidence="8" id="KW-0432">Leucine biosynthesis</keyword>
<dbReference type="Proteomes" id="UP001596545">
    <property type="component" value="Unassembled WGS sequence"/>
</dbReference>
<dbReference type="InterPro" id="IPR033940">
    <property type="entry name" value="IPMI_Swivel"/>
</dbReference>
<sequence>MAPDASGGDGEQHITEVAGTGVPIPGDDVDTDQILPAKFMKEVTFDNMADYLFYDARRDDDGEFNDHPLNRFEGASIAVVNSNFGCGSSREHAPQAMMRWGIDGIVGESYAEIFRDNCKSLGIPAVTADHETVTELQEWIEANPDGEIDIDVEAKTVTYGDTVIDVEIDGAMREALVDGIWDTTALMYSNRSKVDATVDGLPYVEGDD</sequence>
<dbReference type="EMBL" id="JBHTBL010000004">
    <property type="protein sequence ID" value="MFC7324073.1"/>
    <property type="molecule type" value="Genomic_DNA"/>
</dbReference>